<organism evidence="1 2">
    <name type="scientific">Holothuria leucospilota</name>
    <name type="common">Black long sea cucumber</name>
    <name type="synonym">Mertensiothuria leucospilota</name>
    <dbReference type="NCBI Taxonomy" id="206669"/>
    <lineage>
        <taxon>Eukaryota</taxon>
        <taxon>Metazoa</taxon>
        <taxon>Echinodermata</taxon>
        <taxon>Eleutherozoa</taxon>
        <taxon>Echinozoa</taxon>
        <taxon>Holothuroidea</taxon>
        <taxon>Aspidochirotacea</taxon>
        <taxon>Aspidochirotida</taxon>
        <taxon>Holothuriidae</taxon>
        <taxon>Holothuria</taxon>
    </lineage>
</organism>
<evidence type="ECO:0000313" key="2">
    <source>
        <dbReference type="Proteomes" id="UP001152320"/>
    </source>
</evidence>
<protein>
    <submittedName>
        <fullName evidence="1">Uncharacterized protein</fullName>
    </submittedName>
</protein>
<name>A0A9Q1CKH5_HOLLE</name>
<gene>
    <name evidence="1" type="ORF">HOLleu_06130</name>
</gene>
<dbReference type="Gene3D" id="3.40.50.300">
    <property type="entry name" value="P-loop containing nucleotide triphosphate hydrolases"/>
    <property type="match status" value="1"/>
</dbReference>
<dbReference type="OrthoDB" id="2405944at2759"/>
<keyword evidence="2" id="KW-1185">Reference proteome</keyword>
<dbReference type="EMBL" id="JAIZAY010000002">
    <property type="protein sequence ID" value="KAJ8047192.1"/>
    <property type="molecule type" value="Genomic_DNA"/>
</dbReference>
<accession>A0A9Q1CKH5</accession>
<evidence type="ECO:0000313" key="1">
    <source>
        <dbReference type="EMBL" id="KAJ8047192.1"/>
    </source>
</evidence>
<sequence>MWHEPYTVAFLCKIAAQSEGKPISKVFANMMEMSAKLSKEHHEFSNSKLMDMSLFTYPFVQSKLEEEEPGKTYLFVKEMAISIVNQYEFLPNVPTRHTFLIRHPYRFLSSRRKMYLRMTKSEGNPEDFDMRKAAPKLMRDLYKQDGMYMLWKYVQESGRDPNPIVIDADEVVNQPDIILQKYFAELGIPFHDKYLRWEESLDSVKEWKGALGHVVWGYRKGIFDKAIKSSCFIPSTYSRPKREDLTSDIVEMADSILPGYEEMYKWRIKPT</sequence>
<reference evidence="1" key="1">
    <citation type="submission" date="2021-10" db="EMBL/GenBank/DDBJ databases">
        <title>Tropical sea cucumber genome reveals ecological adaptation and Cuvierian tubules defense mechanism.</title>
        <authorList>
            <person name="Chen T."/>
        </authorList>
    </citation>
    <scope>NUCLEOTIDE SEQUENCE</scope>
    <source>
        <strain evidence="1">Nanhai2018</strain>
        <tissue evidence="1">Muscle</tissue>
    </source>
</reference>
<dbReference type="SUPFAM" id="SSF52540">
    <property type="entry name" value="P-loop containing nucleoside triphosphate hydrolases"/>
    <property type="match status" value="1"/>
</dbReference>
<comment type="caution">
    <text evidence="1">The sequence shown here is derived from an EMBL/GenBank/DDBJ whole genome shotgun (WGS) entry which is preliminary data.</text>
</comment>
<dbReference type="InterPro" id="IPR027417">
    <property type="entry name" value="P-loop_NTPase"/>
</dbReference>
<dbReference type="PANTHER" id="PTHR48312:SF1">
    <property type="entry name" value="SULFOTRANSFERASE"/>
    <property type="match status" value="1"/>
</dbReference>
<dbReference type="PANTHER" id="PTHR48312">
    <property type="match status" value="1"/>
</dbReference>
<proteinExistence type="predicted"/>
<dbReference type="Proteomes" id="UP001152320">
    <property type="component" value="Chromosome 2"/>
</dbReference>
<dbReference type="AlphaFoldDB" id="A0A9Q1CKH5"/>